<feature type="compositionally biased region" description="Basic and acidic residues" evidence="2">
    <location>
        <begin position="18"/>
        <end position="31"/>
    </location>
</feature>
<feature type="compositionally biased region" description="Low complexity" evidence="2">
    <location>
        <begin position="253"/>
        <end position="268"/>
    </location>
</feature>
<name>C3XU01_BRAFL</name>
<feature type="compositionally biased region" description="Basic and acidic residues" evidence="2">
    <location>
        <begin position="100"/>
        <end position="113"/>
    </location>
</feature>
<dbReference type="InParanoid" id="C3XU01"/>
<gene>
    <name evidence="3" type="ORF">BRAFLDRAFT_79980</name>
</gene>
<reference evidence="3" key="1">
    <citation type="journal article" date="2008" name="Nature">
        <title>The amphioxus genome and the evolution of the chordate karyotype.</title>
        <authorList>
            <consortium name="US DOE Joint Genome Institute (JGI-PGF)"/>
            <person name="Putnam N.H."/>
            <person name="Butts T."/>
            <person name="Ferrier D.E.K."/>
            <person name="Furlong R.F."/>
            <person name="Hellsten U."/>
            <person name="Kawashima T."/>
            <person name="Robinson-Rechavi M."/>
            <person name="Shoguchi E."/>
            <person name="Terry A."/>
            <person name="Yu J.-K."/>
            <person name="Benito-Gutierrez E.L."/>
            <person name="Dubchak I."/>
            <person name="Garcia-Fernandez J."/>
            <person name="Gibson-Brown J.J."/>
            <person name="Grigoriev I.V."/>
            <person name="Horton A.C."/>
            <person name="de Jong P.J."/>
            <person name="Jurka J."/>
            <person name="Kapitonov V.V."/>
            <person name="Kohara Y."/>
            <person name="Kuroki Y."/>
            <person name="Lindquist E."/>
            <person name="Lucas S."/>
            <person name="Osoegawa K."/>
            <person name="Pennacchio L.A."/>
            <person name="Salamov A.A."/>
            <person name="Satou Y."/>
            <person name="Sauka-Spengler T."/>
            <person name="Schmutz J."/>
            <person name="Shin-I T."/>
            <person name="Toyoda A."/>
            <person name="Bronner-Fraser M."/>
            <person name="Fujiyama A."/>
            <person name="Holland L.Z."/>
            <person name="Holland P.W.H."/>
            <person name="Satoh N."/>
            <person name="Rokhsar D.S."/>
        </authorList>
    </citation>
    <scope>NUCLEOTIDE SEQUENCE [LARGE SCALE GENOMIC DNA]</scope>
    <source>
        <strain evidence="3">S238N-H82</strain>
        <tissue evidence="3">Testes</tissue>
    </source>
</reference>
<feature type="coiled-coil region" evidence="1">
    <location>
        <begin position="128"/>
        <end position="165"/>
    </location>
</feature>
<organism>
    <name type="scientific">Branchiostoma floridae</name>
    <name type="common">Florida lancelet</name>
    <name type="synonym">Amphioxus</name>
    <dbReference type="NCBI Taxonomy" id="7739"/>
    <lineage>
        <taxon>Eukaryota</taxon>
        <taxon>Metazoa</taxon>
        <taxon>Chordata</taxon>
        <taxon>Cephalochordata</taxon>
        <taxon>Leptocardii</taxon>
        <taxon>Amphioxiformes</taxon>
        <taxon>Branchiostomatidae</taxon>
        <taxon>Branchiostoma</taxon>
    </lineage>
</organism>
<feature type="compositionally biased region" description="Basic and acidic residues" evidence="2">
    <location>
        <begin position="44"/>
        <end position="75"/>
    </location>
</feature>
<feature type="region of interest" description="Disordered" evidence="2">
    <location>
        <begin position="249"/>
        <end position="268"/>
    </location>
</feature>
<feature type="region of interest" description="Disordered" evidence="2">
    <location>
        <begin position="1"/>
        <end position="113"/>
    </location>
</feature>
<proteinExistence type="predicted"/>
<evidence type="ECO:0000256" key="1">
    <source>
        <dbReference type="SAM" id="Coils"/>
    </source>
</evidence>
<sequence length="279" mass="30535">MVKEEAVATEEMSLDAGKGMEEGMSDTKDEGNDCLNQTIDEREENTKKTEEEERDEATRADSKDGMNENSTKEGEPTDGMNEMVKEEAVATEEMSLDAGKGMEEGMSDTKDEANDTGMEAVSVTFEEVQEMRAKVASIKDKYDKMKEENERMKTALNKIDEEVKADRADLVDDAVVRALSRFKRAKLRLAGKGTSKDIAYLYLAAVRRHVSEGLGKADADKCEAATGEGEVNTGGGYPDFVPKCDVHEKSTWPASSTSPHLPPSSHVHPTGGIFIPNLL</sequence>
<evidence type="ECO:0000313" key="3">
    <source>
        <dbReference type="EMBL" id="EEN68375.1"/>
    </source>
</evidence>
<keyword evidence="1" id="KW-0175">Coiled coil</keyword>
<protein>
    <submittedName>
        <fullName evidence="3">Uncharacterized protein</fullName>
    </submittedName>
</protein>
<accession>C3XU01</accession>
<evidence type="ECO:0000256" key="2">
    <source>
        <dbReference type="SAM" id="MobiDB-lite"/>
    </source>
</evidence>
<dbReference type="AlphaFoldDB" id="C3XU01"/>
<dbReference type="EMBL" id="GG666464">
    <property type="protein sequence ID" value="EEN68375.1"/>
    <property type="molecule type" value="Genomic_DNA"/>
</dbReference>